<dbReference type="EMBL" id="AABL01002783">
    <property type="protein sequence ID" value="EAA19999.1"/>
    <property type="molecule type" value="Genomic_DNA"/>
</dbReference>
<keyword evidence="1" id="KW-1133">Transmembrane helix</keyword>
<dbReference type="PaxDb" id="73239-Q7R7R4"/>
<evidence type="ECO:0000256" key="1">
    <source>
        <dbReference type="SAM" id="Phobius"/>
    </source>
</evidence>
<keyword evidence="1" id="KW-0472">Membrane</keyword>
<proteinExistence type="predicted"/>
<evidence type="ECO:0000313" key="3">
    <source>
        <dbReference type="Proteomes" id="UP000008553"/>
    </source>
</evidence>
<dbReference type="Proteomes" id="UP000008553">
    <property type="component" value="Unassembled WGS sequence"/>
</dbReference>
<dbReference type="InterPro" id="IPR006477">
    <property type="entry name" value="Yir_bir_cir"/>
</dbReference>
<gene>
    <name evidence="2" type="ORF">PY07517</name>
</gene>
<comment type="caution">
    <text evidence="2">The sequence shown here is derived from an EMBL/GenBank/DDBJ whole genome shotgun (WGS) entry which is preliminary data.</text>
</comment>
<name>Q7R7R4_PLAYO</name>
<dbReference type="Pfam" id="PF06022">
    <property type="entry name" value="Cir_Bir_Yir"/>
    <property type="match status" value="1"/>
</dbReference>
<protein>
    <submittedName>
        <fullName evidence="2">Yir1 protein</fullName>
    </submittedName>
</protein>
<keyword evidence="3" id="KW-1185">Reference proteome</keyword>
<organism evidence="2 3">
    <name type="scientific">Plasmodium yoelii yoelii</name>
    <dbReference type="NCBI Taxonomy" id="73239"/>
    <lineage>
        <taxon>Eukaryota</taxon>
        <taxon>Sar</taxon>
        <taxon>Alveolata</taxon>
        <taxon>Apicomplexa</taxon>
        <taxon>Aconoidasida</taxon>
        <taxon>Haemosporida</taxon>
        <taxon>Plasmodiidae</taxon>
        <taxon>Plasmodium</taxon>
        <taxon>Plasmodium (Vinckeia)</taxon>
    </lineage>
</organism>
<dbReference type="NCBIfam" id="TIGR01590">
    <property type="entry name" value="yir-bir-cir_Pla"/>
    <property type="match status" value="1"/>
</dbReference>
<accession>Q7R7R4</accession>
<dbReference type="InParanoid" id="Q7R7R4"/>
<sequence length="352" mass="40761">MAKYIIKLPNKVFSKLKYIRIKIKLLDSLNDLFCIKCIISIFNQKCINSPPSKGGRFDLLRKYLPDDLNISSSYDINTLGSSKNYCSNGESEETECKTEVDKIHAGFLWLFEQNIINRIDDFNGSNDKKHKVFIIYIMLWLNFKLNQKTHVEIKEFNDFYNKYIENNTHYTNCKKRNKDDCSSSLKGATGYNNFKEFIDANKCLMDIEFEDVSNLYGAFKSLCNVYTELDAHDKTNKKYLNCAKEFVEKYEKLLNNNDIDTKDSPYYKVFSTLSNDYNDFKIYCNKHNVDCSGMPPLPTIEKKTISVDNSVRGSEVILPSSSITNKLFIVLSIFGAIAFFLGISYKVNNKEF</sequence>
<keyword evidence="1" id="KW-0812">Transmembrane</keyword>
<feature type="transmembrane region" description="Helical" evidence="1">
    <location>
        <begin position="327"/>
        <end position="347"/>
    </location>
</feature>
<evidence type="ECO:0000313" key="2">
    <source>
        <dbReference type="EMBL" id="EAA19999.1"/>
    </source>
</evidence>
<reference evidence="2 3" key="1">
    <citation type="journal article" date="2002" name="Nature">
        <title>Genome sequence and comparative analysis of the model rodent malaria parasite Plasmodium yoelii yoelii.</title>
        <authorList>
            <person name="Carlton J.M."/>
            <person name="Angiuoli S.V."/>
            <person name="Suh B.B."/>
            <person name="Kooij T.W."/>
            <person name="Pertea M."/>
            <person name="Silva J.C."/>
            <person name="Ermolaeva M.D."/>
            <person name="Allen J.E."/>
            <person name="Selengut J.D."/>
            <person name="Koo H.L."/>
            <person name="Peterson J.D."/>
            <person name="Pop M."/>
            <person name="Kosack D.S."/>
            <person name="Shumway M.F."/>
            <person name="Bidwell S.L."/>
            <person name="Shallom S.J."/>
            <person name="van Aken S.E."/>
            <person name="Riedmuller S.B."/>
            <person name="Feldblyum T.V."/>
            <person name="Cho J.K."/>
            <person name="Quackenbush J."/>
            <person name="Sedegah M."/>
            <person name="Shoaibi A."/>
            <person name="Cummings L.M."/>
            <person name="Florens L."/>
            <person name="Yates J.R."/>
            <person name="Raine J.D."/>
            <person name="Sinden R.E."/>
            <person name="Harris M.A."/>
            <person name="Cunningham D.A."/>
            <person name="Preiser P.R."/>
            <person name="Bergman L.W."/>
            <person name="Vaidya A.B."/>
            <person name="van Lin L.H."/>
            <person name="Janse C.J."/>
            <person name="Waters A.P."/>
            <person name="Smith H.O."/>
            <person name="White O.R."/>
            <person name="Salzberg S.L."/>
            <person name="Venter J.C."/>
            <person name="Fraser C.M."/>
            <person name="Hoffman S.L."/>
            <person name="Gardner M.J."/>
            <person name="Carucci D.J."/>
        </authorList>
    </citation>
    <scope>NUCLEOTIDE SEQUENCE [LARGE SCALE GENOMIC DNA]</scope>
    <source>
        <strain evidence="2 3">17XNL</strain>
    </source>
</reference>
<dbReference type="AlphaFoldDB" id="Q7R7R4"/>